<sequence>MKHATHGVNRPPSAYSQTLGRGLRVLEILRENPGGLGVNGMAAALGAHRTVIYRLLGTLRAHGLVAQEADGRFRLGAGLLELAGGVRADLRVVAEPRLAELADDVGATAFLTLAEGDEAVNTCSVEPRRAQLHVGYRVGVRHPLTVSAAGISILAARPPAAGERAAIARARERGYAITAGELEPGAWGLAVALPVRDGEAEASVGVVALTELDTERVAGAVRATVRAIASQLM</sequence>
<dbReference type="GO" id="GO:0003700">
    <property type="term" value="F:DNA-binding transcription factor activity"/>
    <property type="evidence" value="ECO:0007669"/>
    <property type="project" value="TreeGrafter"/>
</dbReference>
<dbReference type="PANTHER" id="PTHR30136:SF24">
    <property type="entry name" value="HTH-TYPE TRANSCRIPTIONAL REPRESSOR ALLR"/>
    <property type="match status" value="1"/>
</dbReference>
<dbReference type="SMART" id="SM00346">
    <property type="entry name" value="HTH_ICLR"/>
    <property type="match status" value="1"/>
</dbReference>
<evidence type="ECO:0000259" key="5">
    <source>
        <dbReference type="PROSITE" id="PS51078"/>
    </source>
</evidence>
<dbReference type="PROSITE" id="PS51077">
    <property type="entry name" value="HTH_ICLR"/>
    <property type="match status" value="1"/>
</dbReference>
<dbReference type="Pfam" id="PF01614">
    <property type="entry name" value="IclR_C"/>
    <property type="match status" value="1"/>
</dbReference>
<proteinExistence type="predicted"/>
<evidence type="ECO:0000256" key="1">
    <source>
        <dbReference type="ARBA" id="ARBA00023015"/>
    </source>
</evidence>
<dbReference type="Proteomes" id="UP000243799">
    <property type="component" value="Unassembled WGS sequence"/>
</dbReference>
<keyword evidence="3" id="KW-0804">Transcription</keyword>
<feature type="domain" description="IclR-ED" evidence="5">
    <location>
        <begin position="71"/>
        <end position="233"/>
    </location>
</feature>
<dbReference type="GO" id="GO:0003677">
    <property type="term" value="F:DNA binding"/>
    <property type="evidence" value="ECO:0007669"/>
    <property type="project" value="UniProtKB-KW"/>
</dbReference>
<evidence type="ECO:0000313" key="6">
    <source>
        <dbReference type="EMBL" id="SFB40181.1"/>
    </source>
</evidence>
<name>A0A1I1AQ78_9PSEU</name>
<reference evidence="7" key="1">
    <citation type="submission" date="2016-10" db="EMBL/GenBank/DDBJ databases">
        <authorList>
            <person name="Varghese N."/>
            <person name="Submissions S."/>
        </authorList>
    </citation>
    <scope>NUCLEOTIDE SEQUENCE [LARGE SCALE GENOMIC DNA]</scope>
    <source>
        <strain evidence="7">CGMCC 4.3568</strain>
    </source>
</reference>
<dbReference type="InterPro" id="IPR005471">
    <property type="entry name" value="Tscrpt_reg_IclR_N"/>
</dbReference>
<evidence type="ECO:0000313" key="7">
    <source>
        <dbReference type="Proteomes" id="UP000243799"/>
    </source>
</evidence>
<dbReference type="Gene3D" id="1.10.10.10">
    <property type="entry name" value="Winged helix-like DNA-binding domain superfamily/Winged helix DNA-binding domain"/>
    <property type="match status" value="1"/>
</dbReference>
<evidence type="ECO:0000256" key="2">
    <source>
        <dbReference type="ARBA" id="ARBA00023125"/>
    </source>
</evidence>
<dbReference type="EMBL" id="FOKG01000010">
    <property type="protein sequence ID" value="SFB40181.1"/>
    <property type="molecule type" value="Genomic_DNA"/>
</dbReference>
<dbReference type="PANTHER" id="PTHR30136">
    <property type="entry name" value="HELIX-TURN-HELIX TRANSCRIPTIONAL REGULATOR, ICLR FAMILY"/>
    <property type="match status" value="1"/>
</dbReference>
<dbReference type="SUPFAM" id="SSF55781">
    <property type="entry name" value="GAF domain-like"/>
    <property type="match status" value="1"/>
</dbReference>
<keyword evidence="2" id="KW-0238">DNA-binding</keyword>
<organism evidence="6 7">
    <name type="scientific">Amycolatopsis marina</name>
    <dbReference type="NCBI Taxonomy" id="490629"/>
    <lineage>
        <taxon>Bacteria</taxon>
        <taxon>Bacillati</taxon>
        <taxon>Actinomycetota</taxon>
        <taxon>Actinomycetes</taxon>
        <taxon>Pseudonocardiales</taxon>
        <taxon>Pseudonocardiaceae</taxon>
        <taxon>Amycolatopsis</taxon>
    </lineage>
</organism>
<dbReference type="InterPro" id="IPR036388">
    <property type="entry name" value="WH-like_DNA-bd_sf"/>
</dbReference>
<dbReference type="InterPro" id="IPR029016">
    <property type="entry name" value="GAF-like_dom_sf"/>
</dbReference>
<dbReference type="InterPro" id="IPR014757">
    <property type="entry name" value="Tscrpt_reg_IclR_C"/>
</dbReference>
<dbReference type="Pfam" id="PF09339">
    <property type="entry name" value="HTH_IclR"/>
    <property type="match status" value="1"/>
</dbReference>
<dbReference type="InterPro" id="IPR050707">
    <property type="entry name" value="HTH_MetabolicPath_Reg"/>
</dbReference>
<keyword evidence="7" id="KW-1185">Reference proteome</keyword>
<feature type="domain" description="HTH iclR-type" evidence="4">
    <location>
        <begin position="16"/>
        <end position="77"/>
    </location>
</feature>
<dbReference type="GO" id="GO:0045892">
    <property type="term" value="P:negative regulation of DNA-templated transcription"/>
    <property type="evidence" value="ECO:0007669"/>
    <property type="project" value="TreeGrafter"/>
</dbReference>
<protein>
    <submittedName>
        <fullName evidence="6">Transcriptional regulator, IclR family</fullName>
    </submittedName>
</protein>
<evidence type="ECO:0000259" key="4">
    <source>
        <dbReference type="PROSITE" id="PS51077"/>
    </source>
</evidence>
<accession>A0A1I1AQ78</accession>
<gene>
    <name evidence="6" type="ORF">SAMN05216266_11053</name>
</gene>
<evidence type="ECO:0000256" key="3">
    <source>
        <dbReference type="ARBA" id="ARBA00023163"/>
    </source>
</evidence>
<dbReference type="SUPFAM" id="SSF46785">
    <property type="entry name" value="Winged helix' DNA-binding domain"/>
    <property type="match status" value="1"/>
</dbReference>
<dbReference type="STRING" id="490629.SAMN05216266_11053"/>
<dbReference type="Gene3D" id="3.30.450.40">
    <property type="match status" value="2"/>
</dbReference>
<dbReference type="InterPro" id="IPR036390">
    <property type="entry name" value="WH_DNA-bd_sf"/>
</dbReference>
<keyword evidence="1" id="KW-0805">Transcription regulation</keyword>
<dbReference type="AlphaFoldDB" id="A0A1I1AQ78"/>
<dbReference type="PROSITE" id="PS51078">
    <property type="entry name" value="ICLR_ED"/>
    <property type="match status" value="1"/>
</dbReference>